<evidence type="ECO:0000313" key="2">
    <source>
        <dbReference type="Proteomes" id="UP000886501"/>
    </source>
</evidence>
<gene>
    <name evidence="1" type="ORF">BDM02DRAFT_3124719</name>
</gene>
<proteinExistence type="predicted"/>
<keyword evidence="2" id="KW-1185">Reference proteome</keyword>
<protein>
    <submittedName>
        <fullName evidence="1">Uncharacterized protein</fullName>
    </submittedName>
</protein>
<organism evidence="1 2">
    <name type="scientific">Thelephora ganbajun</name>
    <name type="common">Ganba fungus</name>
    <dbReference type="NCBI Taxonomy" id="370292"/>
    <lineage>
        <taxon>Eukaryota</taxon>
        <taxon>Fungi</taxon>
        <taxon>Dikarya</taxon>
        <taxon>Basidiomycota</taxon>
        <taxon>Agaricomycotina</taxon>
        <taxon>Agaricomycetes</taxon>
        <taxon>Thelephorales</taxon>
        <taxon>Thelephoraceae</taxon>
        <taxon>Thelephora</taxon>
    </lineage>
</organism>
<name>A0ACB6YYA9_THEGA</name>
<accession>A0ACB6YYA9</accession>
<reference evidence="1" key="1">
    <citation type="submission" date="2019-10" db="EMBL/GenBank/DDBJ databases">
        <authorList>
            <consortium name="DOE Joint Genome Institute"/>
            <person name="Kuo A."/>
            <person name="Miyauchi S."/>
            <person name="Kiss E."/>
            <person name="Drula E."/>
            <person name="Kohler A."/>
            <person name="Sanchez-Garcia M."/>
            <person name="Andreopoulos B."/>
            <person name="Barry K.W."/>
            <person name="Bonito G."/>
            <person name="Buee M."/>
            <person name="Carver A."/>
            <person name="Chen C."/>
            <person name="Cichocki N."/>
            <person name="Clum A."/>
            <person name="Culley D."/>
            <person name="Crous P.W."/>
            <person name="Fauchery L."/>
            <person name="Girlanda M."/>
            <person name="Hayes R."/>
            <person name="Keri Z."/>
            <person name="Labutti K."/>
            <person name="Lipzen A."/>
            <person name="Lombard V."/>
            <person name="Magnuson J."/>
            <person name="Maillard F."/>
            <person name="Morin E."/>
            <person name="Murat C."/>
            <person name="Nolan M."/>
            <person name="Ohm R."/>
            <person name="Pangilinan J."/>
            <person name="Pereira M."/>
            <person name="Perotto S."/>
            <person name="Peter M."/>
            <person name="Riley R."/>
            <person name="Sitrit Y."/>
            <person name="Stielow B."/>
            <person name="Szollosi G."/>
            <person name="Zifcakova L."/>
            <person name="Stursova M."/>
            <person name="Spatafora J.W."/>
            <person name="Tedersoo L."/>
            <person name="Vaario L.-M."/>
            <person name="Yamada A."/>
            <person name="Yan M."/>
            <person name="Wang P."/>
            <person name="Xu J."/>
            <person name="Bruns T."/>
            <person name="Baldrian P."/>
            <person name="Vilgalys R."/>
            <person name="Henrissat B."/>
            <person name="Grigoriev I.V."/>
            <person name="Hibbett D."/>
            <person name="Nagy L.G."/>
            <person name="Martin F.M."/>
        </authorList>
    </citation>
    <scope>NUCLEOTIDE SEQUENCE</scope>
    <source>
        <strain evidence="1">P2</strain>
    </source>
</reference>
<reference evidence="1" key="2">
    <citation type="journal article" date="2020" name="Nat. Commun.">
        <title>Large-scale genome sequencing of mycorrhizal fungi provides insights into the early evolution of symbiotic traits.</title>
        <authorList>
            <person name="Miyauchi S."/>
            <person name="Kiss E."/>
            <person name="Kuo A."/>
            <person name="Drula E."/>
            <person name="Kohler A."/>
            <person name="Sanchez-Garcia M."/>
            <person name="Morin E."/>
            <person name="Andreopoulos B."/>
            <person name="Barry K.W."/>
            <person name="Bonito G."/>
            <person name="Buee M."/>
            <person name="Carver A."/>
            <person name="Chen C."/>
            <person name="Cichocki N."/>
            <person name="Clum A."/>
            <person name="Culley D."/>
            <person name="Crous P.W."/>
            <person name="Fauchery L."/>
            <person name="Girlanda M."/>
            <person name="Hayes R.D."/>
            <person name="Keri Z."/>
            <person name="LaButti K."/>
            <person name="Lipzen A."/>
            <person name="Lombard V."/>
            <person name="Magnuson J."/>
            <person name="Maillard F."/>
            <person name="Murat C."/>
            <person name="Nolan M."/>
            <person name="Ohm R.A."/>
            <person name="Pangilinan J."/>
            <person name="Pereira M.F."/>
            <person name="Perotto S."/>
            <person name="Peter M."/>
            <person name="Pfister S."/>
            <person name="Riley R."/>
            <person name="Sitrit Y."/>
            <person name="Stielow J.B."/>
            <person name="Szollosi G."/>
            <person name="Zifcakova L."/>
            <person name="Stursova M."/>
            <person name="Spatafora J.W."/>
            <person name="Tedersoo L."/>
            <person name="Vaario L.M."/>
            <person name="Yamada A."/>
            <person name="Yan M."/>
            <person name="Wang P."/>
            <person name="Xu J."/>
            <person name="Bruns T."/>
            <person name="Baldrian P."/>
            <person name="Vilgalys R."/>
            <person name="Dunand C."/>
            <person name="Henrissat B."/>
            <person name="Grigoriev I.V."/>
            <person name="Hibbett D."/>
            <person name="Nagy L.G."/>
            <person name="Martin F.M."/>
        </authorList>
    </citation>
    <scope>NUCLEOTIDE SEQUENCE</scope>
    <source>
        <strain evidence="1">P2</strain>
    </source>
</reference>
<comment type="caution">
    <text evidence="1">The sequence shown here is derived from an EMBL/GenBank/DDBJ whole genome shotgun (WGS) entry which is preliminary data.</text>
</comment>
<feature type="non-terminal residue" evidence="1">
    <location>
        <position position="66"/>
    </location>
</feature>
<dbReference type="EMBL" id="MU118570">
    <property type="protein sequence ID" value="KAF9642267.1"/>
    <property type="molecule type" value="Genomic_DNA"/>
</dbReference>
<evidence type="ECO:0000313" key="1">
    <source>
        <dbReference type="EMBL" id="KAF9642267.1"/>
    </source>
</evidence>
<dbReference type="Proteomes" id="UP000886501">
    <property type="component" value="Unassembled WGS sequence"/>
</dbReference>
<sequence length="66" mass="7256">MILAHIQSNVNLLLFLASSQARVEPMTPILCPPPTPNGKVNTSMHHVHHHTATAYLRGVTSARYVD</sequence>